<dbReference type="InterPro" id="IPR000551">
    <property type="entry name" value="MerR-type_HTH_dom"/>
</dbReference>
<name>A0A1V0A3Z1_9ACTN</name>
<dbReference type="STRING" id="1909395.BKM31_28840"/>
<organism evidence="4 5">
    <name type="scientific">[Actinomadura] parvosata subsp. kistnae</name>
    <dbReference type="NCBI Taxonomy" id="1909395"/>
    <lineage>
        <taxon>Bacteria</taxon>
        <taxon>Bacillati</taxon>
        <taxon>Actinomycetota</taxon>
        <taxon>Actinomycetes</taxon>
        <taxon>Streptosporangiales</taxon>
        <taxon>Streptosporangiaceae</taxon>
        <taxon>Nonomuraea</taxon>
    </lineage>
</organism>
<evidence type="ECO:0000256" key="1">
    <source>
        <dbReference type="ARBA" id="ARBA00023125"/>
    </source>
</evidence>
<dbReference type="PANTHER" id="PTHR30204:SF93">
    <property type="entry name" value="HTH MERR-TYPE DOMAIN-CONTAINING PROTEIN"/>
    <property type="match status" value="1"/>
</dbReference>
<dbReference type="SUPFAM" id="SSF46955">
    <property type="entry name" value="Putative DNA-binding domain"/>
    <property type="match status" value="1"/>
</dbReference>
<keyword evidence="2" id="KW-0175">Coiled coil</keyword>
<dbReference type="PROSITE" id="PS00552">
    <property type="entry name" value="HTH_MERR_1"/>
    <property type="match status" value="1"/>
</dbReference>
<evidence type="ECO:0000313" key="5">
    <source>
        <dbReference type="Proteomes" id="UP000190797"/>
    </source>
</evidence>
<keyword evidence="1" id="KW-0238">DNA-binding</keyword>
<dbReference type="KEGG" id="noa:BKM31_28840"/>
<dbReference type="Pfam" id="PF13411">
    <property type="entry name" value="MerR_1"/>
    <property type="match status" value="1"/>
</dbReference>
<dbReference type="OrthoDB" id="5296483at2"/>
<dbReference type="Gene3D" id="1.10.1660.10">
    <property type="match status" value="1"/>
</dbReference>
<dbReference type="PRINTS" id="PR00040">
    <property type="entry name" value="HTHMERR"/>
</dbReference>
<dbReference type="RefSeq" id="WP_080041168.1">
    <property type="nucleotide sequence ID" value="NZ_CP017717.1"/>
</dbReference>
<keyword evidence="5" id="KW-1185">Reference proteome</keyword>
<dbReference type="PROSITE" id="PS50937">
    <property type="entry name" value="HTH_MERR_2"/>
    <property type="match status" value="1"/>
</dbReference>
<protein>
    <submittedName>
        <fullName evidence="4">MerR family transcriptional regulator</fullName>
    </submittedName>
</protein>
<dbReference type="SMART" id="SM00422">
    <property type="entry name" value="HTH_MERR"/>
    <property type="match status" value="1"/>
</dbReference>
<dbReference type="InterPro" id="IPR047057">
    <property type="entry name" value="MerR_fam"/>
</dbReference>
<reference evidence="5" key="1">
    <citation type="journal article" date="2017" name="Med. Chem. Commun.">
        <title>Nonomuraea sp. ATCC 55076 harbours the largest actinomycete chromosome to date and the kistamicin biosynthetic gene cluster.</title>
        <authorList>
            <person name="Nazari B."/>
            <person name="Forneris C.C."/>
            <person name="Gibson M.I."/>
            <person name="Moon K."/>
            <person name="Schramma K.R."/>
            <person name="Seyedsayamdost M.R."/>
        </authorList>
    </citation>
    <scope>NUCLEOTIDE SEQUENCE [LARGE SCALE GENOMIC DNA]</scope>
    <source>
        <strain evidence="5">ATCC 55076</strain>
    </source>
</reference>
<evidence type="ECO:0000256" key="2">
    <source>
        <dbReference type="SAM" id="Coils"/>
    </source>
</evidence>
<evidence type="ECO:0000259" key="3">
    <source>
        <dbReference type="PROSITE" id="PS50937"/>
    </source>
</evidence>
<dbReference type="GO" id="GO:0003677">
    <property type="term" value="F:DNA binding"/>
    <property type="evidence" value="ECO:0007669"/>
    <property type="project" value="UniProtKB-KW"/>
</dbReference>
<accession>A0A1V0A3Z1</accession>
<dbReference type="Proteomes" id="UP000190797">
    <property type="component" value="Chromosome"/>
</dbReference>
<dbReference type="AlphaFoldDB" id="A0A1V0A3Z1"/>
<feature type="domain" description="HTH merR-type" evidence="3">
    <location>
        <begin position="1"/>
        <end position="68"/>
    </location>
</feature>
<feature type="coiled-coil region" evidence="2">
    <location>
        <begin position="81"/>
        <end position="108"/>
    </location>
</feature>
<dbReference type="InterPro" id="IPR009061">
    <property type="entry name" value="DNA-bd_dom_put_sf"/>
</dbReference>
<gene>
    <name evidence="4" type="ORF">BKM31_28840</name>
</gene>
<sequence length="125" mass="13489">MRIGALSRETGVSPRLLRYYEEQGLLTSFREEGGHRRYGQDAPVVVRRIRTLLAAGLPTKVIRDVLPCASGSGEVLDACTLGHLRDRLAALEQQLTEIRTARDSLAALVAATEHAEQTAPLAGAA</sequence>
<dbReference type="GO" id="GO:0003700">
    <property type="term" value="F:DNA-binding transcription factor activity"/>
    <property type="evidence" value="ECO:0007669"/>
    <property type="project" value="InterPro"/>
</dbReference>
<evidence type="ECO:0000313" key="4">
    <source>
        <dbReference type="EMBL" id="AQZ64921.1"/>
    </source>
</evidence>
<proteinExistence type="predicted"/>
<dbReference type="PANTHER" id="PTHR30204">
    <property type="entry name" value="REDOX-CYCLING DRUG-SENSING TRANSCRIPTIONAL ACTIVATOR SOXR"/>
    <property type="match status" value="1"/>
</dbReference>
<dbReference type="EMBL" id="CP017717">
    <property type="protein sequence ID" value="AQZ64921.1"/>
    <property type="molecule type" value="Genomic_DNA"/>
</dbReference>